<gene>
    <name evidence="2" type="ORF">Kpho01_60000</name>
</gene>
<proteinExistence type="predicted"/>
<feature type="region of interest" description="Disordered" evidence="1">
    <location>
        <begin position="123"/>
        <end position="170"/>
    </location>
</feature>
<name>A0A9W6UR74_9ACTN</name>
<feature type="compositionally biased region" description="Low complexity" evidence="1">
    <location>
        <begin position="125"/>
        <end position="145"/>
    </location>
</feature>
<evidence type="ECO:0000313" key="2">
    <source>
        <dbReference type="EMBL" id="GLW57989.1"/>
    </source>
</evidence>
<accession>A0A9W6UR74</accession>
<protein>
    <submittedName>
        <fullName evidence="2">Uncharacterized protein</fullName>
    </submittedName>
</protein>
<feature type="compositionally biased region" description="Basic and acidic residues" evidence="1">
    <location>
        <begin position="1"/>
        <end position="13"/>
    </location>
</feature>
<comment type="caution">
    <text evidence="2">The sequence shown here is derived from an EMBL/GenBank/DDBJ whole genome shotgun (WGS) entry which is preliminary data.</text>
</comment>
<evidence type="ECO:0000256" key="1">
    <source>
        <dbReference type="SAM" id="MobiDB-lite"/>
    </source>
</evidence>
<dbReference type="EMBL" id="BSRX01000046">
    <property type="protein sequence ID" value="GLW57989.1"/>
    <property type="molecule type" value="Genomic_DNA"/>
</dbReference>
<organism evidence="2 3">
    <name type="scientific">Kitasatospora phosalacinea</name>
    <dbReference type="NCBI Taxonomy" id="2065"/>
    <lineage>
        <taxon>Bacteria</taxon>
        <taxon>Bacillati</taxon>
        <taxon>Actinomycetota</taxon>
        <taxon>Actinomycetes</taxon>
        <taxon>Kitasatosporales</taxon>
        <taxon>Streptomycetaceae</taxon>
        <taxon>Kitasatospora</taxon>
    </lineage>
</organism>
<sequence>MTDPGHRAPEEFLPRSGTPAASLPPTDRAGQEYAVQRLAAAGPGEFPETLHQLVSSDFGAVSRLHELVSTAAQWCQEHGVRRYGAELDALAERITEIGEELHLVHEGLAGELAGRSERLAAAVSRSPGRPARTPAAAASPALRGTQALAPRTAETPPPAVTGPAHRRSAR</sequence>
<dbReference type="AlphaFoldDB" id="A0A9W6UR74"/>
<feature type="region of interest" description="Disordered" evidence="1">
    <location>
        <begin position="1"/>
        <end position="28"/>
    </location>
</feature>
<evidence type="ECO:0000313" key="3">
    <source>
        <dbReference type="Proteomes" id="UP001165143"/>
    </source>
</evidence>
<dbReference type="Proteomes" id="UP001165143">
    <property type="component" value="Unassembled WGS sequence"/>
</dbReference>
<reference evidence="2" key="1">
    <citation type="submission" date="2023-02" db="EMBL/GenBank/DDBJ databases">
        <title>Kitasatospora phosalacinea NBRC 14362.</title>
        <authorList>
            <person name="Ichikawa N."/>
            <person name="Sato H."/>
            <person name="Tonouchi N."/>
        </authorList>
    </citation>
    <scope>NUCLEOTIDE SEQUENCE</scope>
    <source>
        <strain evidence="2">NBRC 14362</strain>
    </source>
</reference>